<dbReference type="Pfam" id="PF07496">
    <property type="entry name" value="zf-CW"/>
    <property type="match status" value="1"/>
</dbReference>
<keyword evidence="4" id="KW-0862">Zinc</keyword>
<dbReference type="Gene3D" id="3.30.565.10">
    <property type="entry name" value="Histidine kinase-like ATPase, C-terminal domain"/>
    <property type="match status" value="1"/>
</dbReference>
<keyword evidence="6" id="KW-0539">Nucleus</keyword>
<dbReference type="SUPFAM" id="SSF55874">
    <property type="entry name" value="ATPase domain of HSP90 chaperone/DNA topoisomerase II/histidine kinase"/>
    <property type="match status" value="1"/>
</dbReference>
<organism evidence="9 10">
    <name type="scientific">Knipowitschia caucasica</name>
    <name type="common">Caucasian dwarf goby</name>
    <name type="synonym">Pomatoschistus caucasicus</name>
    <dbReference type="NCBI Taxonomy" id="637954"/>
    <lineage>
        <taxon>Eukaryota</taxon>
        <taxon>Metazoa</taxon>
        <taxon>Chordata</taxon>
        <taxon>Craniata</taxon>
        <taxon>Vertebrata</taxon>
        <taxon>Euteleostomi</taxon>
        <taxon>Actinopterygii</taxon>
        <taxon>Neopterygii</taxon>
        <taxon>Teleostei</taxon>
        <taxon>Neoteleostei</taxon>
        <taxon>Acanthomorphata</taxon>
        <taxon>Gobiaria</taxon>
        <taxon>Gobiiformes</taxon>
        <taxon>Gobioidei</taxon>
        <taxon>Gobiidae</taxon>
        <taxon>Gobiinae</taxon>
        <taxon>Knipowitschia</taxon>
    </lineage>
</organism>
<keyword evidence="5" id="KW-0175">Coiled coil</keyword>
<dbReference type="Pfam" id="PF13589">
    <property type="entry name" value="HATPase_c_3"/>
    <property type="match status" value="1"/>
</dbReference>
<dbReference type="InterPro" id="IPR011124">
    <property type="entry name" value="Znf_CW"/>
</dbReference>
<feature type="compositionally biased region" description="Low complexity" evidence="7">
    <location>
        <begin position="564"/>
        <end position="578"/>
    </location>
</feature>
<feature type="region of interest" description="Disordered" evidence="7">
    <location>
        <begin position="470"/>
        <end position="548"/>
    </location>
</feature>
<comment type="subcellular location">
    <subcellularLocation>
        <location evidence="1">Nucleus</location>
    </subcellularLocation>
</comment>
<feature type="compositionally biased region" description="Basic and acidic residues" evidence="7">
    <location>
        <begin position="492"/>
        <end position="504"/>
    </location>
</feature>
<evidence type="ECO:0000256" key="2">
    <source>
        <dbReference type="ARBA" id="ARBA00022723"/>
    </source>
</evidence>
<dbReference type="PROSITE" id="PS51050">
    <property type="entry name" value="ZF_CW"/>
    <property type="match status" value="1"/>
</dbReference>
<feature type="domain" description="CW-type" evidence="8">
    <location>
        <begin position="402"/>
        <end position="454"/>
    </location>
</feature>
<keyword evidence="3" id="KW-0863">Zinc-finger</keyword>
<dbReference type="InterPro" id="IPR036890">
    <property type="entry name" value="HATPase_C_sf"/>
</dbReference>
<feature type="region of interest" description="Disordered" evidence="7">
    <location>
        <begin position="562"/>
        <end position="603"/>
    </location>
</feature>
<proteinExistence type="predicted"/>
<feature type="region of interest" description="Disordered" evidence="7">
    <location>
        <begin position="749"/>
        <end position="829"/>
    </location>
</feature>
<feature type="compositionally biased region" description="Low complexity" evidence="7">
    <location>
        <begin position="649"/>
        <end position="666"/>
    </location>
</feature>
<dbReference type="GO" id="GO:0008270">
    <property type="term" value="F:zinc ion binding"/>
    <property type="evidence" value="ECO:0007669"/>
    <property type="project" value="UniProtKB-KW"/>
</dbReference>
<feature type="compositionally biased region" description="Basic and acidic residues" evidence="7">
    <location>
        <begin position="774"/>
        <end position="784"/>
    </location>
</feature>
<protein>
    <recommendedName>
        <fullName evidence="8">CW-type domain-containing protein</fullName>
    </recommendedName>
</protein>
<keyword evidence="2" id="KW-0479">Metal-binding</keyword>
<evidence type="ECO:0000313" key="10">
    <source>
        <dbReference type="Proteomes" id="UP001497482"/>
    </source>
</evidence>
<dbReference type="CDD" id="cd16931">
    <property type="entry name" value="HATPase_MORC-like"/>
    <property type="match status" value="1"/>
</dbReference>
<evidence type="ECO:0000313" key="9">
    <source>
        <dbReference type="EMBL" id="CAL1582242.1"/>
    </source>
</evidence>
<dbReference type="Proteomes" id="UP001497482">
    <property type="component" value="Chromosome 15"/>
</dbReference>
<accession>A0AAV2JXM0</accession>
<feature type="compositionally biased region" description="Basic and acidic residues" evidence="7">
    <location>
        <begin position="956"/>
        <end position="966"/>
    </location>
</feature>
<dbReference type="InterPro" id="IPR045261">
    <property type="entry name" value="MORC_ATPase"/>
</dbReference>
<reference evidence="9 10" key="1">
    <citation type="submission" date="2024-04" db="EMBL/GenBank/DDBJ databases">
        <authorList>
            <person name="Waldvogel A.-M."/>
            <person name="Schoenle A."/>
        </authorList>
    </citation>
    <scope>NUCLEOTIDE SEQUENCE [LARGE SCALE GENOMIC DNA]</scope>
</reference>
<dbReference type="Pfam" id="PF17942">
    <property type="entry name" value="Morc6_S5"/>
    <property type="match status" value="1"/>
</dbReference>
<evidence type="ECO:0000256" key="7">
    <source>
        <dbReference type="SAM" id="MobiDB-lite"/>
    </source>
</evidence>
<dbReference type="GO" id="GO:0016887">
    <property type="term" value="F:ATP hydrolysis activity"/>
    <property type="evidence" value="ECO:0007669"/>
    <property type="project" value="InterPro"/>
</dbReference>
<feature type="compositionally biased region" description="Polar residues" evidence="7">
    <location>
        <begin position="521"/>
        <end position="531"/>
    </location>
</feature>
<evidence type="ECO:0000256" key="5">
    <source>
        <dbReference type="ARBA" id="ARBA00023054"/>
    </source>
</evidence>
<evidence type="ECO:0000256" key="1">
    <source>
        <dbReference type="ARBA" id="ARBA00004123"/>
    </source>
</evidence>
<feature type="region of interest" description="Disordered" evidence="7">
    <location>
        <begin position="956"/>
        <end position="975"/>
    </location>
</feature>
<dbReference type="GO" id="GO:0016605">
    <property type="term" value="C:PML body"/>
    <property type="evidence" value="ECO:0007669"/>
    <property type="project" value="TreeGrafter"/>
</dbReference>
<dbReference type="InterPro" id="IPR041006">
    <property type="entry name" value="Morc_S5"/>
</dbReference>
<evidence type="ECO:0000256" key="3">
    <source>
        <dbReference type="ARBA" id="ARBA00022771"/>
    </source>
</evidence>
<dbReference type="PANTHER" id="PTHR23336">
    <property type="entry name" value="ZINC FINGER CW-TYPE COILED-COIL DOMAIN PROTEIN 3"/>
    <property type="match status" value="1"/>
</dbReference>
<feature type="compositionally biased region" description="Polar residues" evidence="7">
    <location>
        <begin position="588"/>
        <end position="603"/>
    </location>
</feature>
<name>A0AAV2JXM0_KNICA</name>
<gene>
    <name evidence="9" type="ORF">KC01_LOCUS12888</name>
</gene>
<keyword evidence="10" id="KW-1185">Reference proteome</keyword>
<evidence type="ECO:0000256" key="4">
    <source>
        <dbReference type="ARBA" id="ARBA00022833"/>
    </source>
</evidence>
<feature type="compositionally biased region" description="Basic and acidic residues" evidence="7">
    <location>
        <begin position="532"/>
        <end position="548"/>
    </location>
</feature>
<evidence type="ECO:0000256" key="6">
    <source>
        <dbReference type="ARBA" id="ARBA00023242"/>
    </source>
</evidence>
<sequence length="1008" mass="114818">MAAHTDRGVPLSTLSPKYLHTNSTSHTWPFSAIAELIDNAYDPDVNAQHFWIDKTVVNKQDCLSFMDDGNGLDYHTMHKMLSFGYSDKVALKGVQPIGIYGNGFKSGSMRLGKDAIVFSKSETTMCIGMLSQTYLQEIGAEQIRVPIVCFEQSGKNIFVKEEHKASLQDILCYSPFRTQSDLLTEINAIGPSWSSTKTGTRIIIWNLRRTSQGGLEIDFNYDRYDVRMPSDVYLEMSDISHIPESLYSLRAYCSILYLKPRMQLMIRGKKVKSQLIAKSLAHSRKDHYKPSFYNKRIPITFGYNTKSKDQYGMMMYHKNRLIKAYERVGCQLKADKKGVGVIGVIECNFLDPTHNKQSFEENDKYRKTMTSLGIKLEEYWKEIRFRRSKEDPSGIPIEDTIKKPDQNWAQCDDCSRWRKLPDGIDCTKLPDKWFCYLNPDPQFRSCHVEEEPEDSDDENKPSYCKTYKQQEREDKRFDEGEKVEEACSSEASLEKSIDEKRDQEPTPSEPPLEKLCPDPSTPLSTNVQRGNTEAEKDQKQRQRQQLEAHVKRETEAILRQLQQTNKSASSTPTTPKSSVNPHAIQGGSPLTPSSISQAACSPSTSNGLPVISNVCSLAAMLNGKRQQSYSPNSPNVPPKRQRFKASEQVLSLDASPASSPSIPIVDNSDDETDDDIVIVEGASTPKPNNKDVDLVKVKTETEMECDVNLLLECSDDAAVDDATCNTPADEETATVSNITTQTETFKVKKEKTIQRSTEQSENNDEDPPACSKDTVCEKDMKEEQLSQPVPNEMTADLDIRNDNICPAAADEDEEDRESPSLLRPHFTEKQDVQNQMLLLKQERDSLKEQVQQLQSQLQELKSQFNKSHINIELEKEEIKKERDEPESLDYKTLFEKAKTKINELLKDKESLLAAVPVKPTDEQREEKAIDEIALQVDHLMRELDECNKEKERLSTQLKSTEEEFHQHKQTSKKHRRIPGLHPAMMLFRSWLLCDRILDVFLSTMFLSI</sequence>
<dbReference type="AlphaFoldDB" id="A0AAV2JXM0"/>
<dbReference type="Gene3D" id="3.30.40.100">
    <property type="match status" value="1"/>
</dbReference>
<dbReference type="EMBL" id="OZ035837">
    <property type="protein sequence ID" value="CAL1582242.1"/>
    <property type="molecule type" value="Genomic_DNA"/>
</dbReference>
<dbReference type="PANTHER" id="PTHR23336:SF17">
    <property type="entry name" value="MORC FAMILY CW-TYPE ZINC FINGER PROTEIN 3"/>
    <property type="match status" value="1"/>
</dbReference>
<evidence type="ECO:0000259" key="8">
    <source>
        <dbReference type="PROSITE" id="PS51050"/>
    </source>
</evidence>
<feature type="compositionally biased region" description="Basic and acidic residues" evidence="7">
    <location>
        <begin position="470"/>
        <end position="485"/>
    </location>
</feature>
<feature type="region of interest" description="Disordered" evidence="7">
    <location>
        <begin position="625"/>
        <end position="671"/>
    </location>
</feature>